<dbReference type="Proteomes" id="UP001239462">
    <property type="component" value="Unassembled WGS sequence"/>
</dbReference>
<dbReference type="SUPFAM" id="SSF53474">
    <property type="entry name" value="alpha/beta-Hydrolases"/>
    <property type="match status" value="1"/>
</dbReference>
<keyword evidence="5" id="KW-1185">Reference proteome</keyword>
<sequence length="387" mass="41906">MPAFRSCRQLIGWLTLGLSGCVAVPVLAQQQIRRPSFDQVLKREDKNSDGKISQQEFKGPARLFERLDRDNDGAVTRDEFLALRQNGQSPDRAGRSNGRQGNNARGPQDVTVHRDVVYGTGGGRDLKLHIVVPKKESDQPRPVYVWIHGGGWQGGTKEGGVGKVVPLVREGFVGATIEYRLTGEAPFPAQIEDCKCAIRFLRAHAEKYNLDPKRIAVGGSSAGGHLVALLGTSGGNKDLEGDGGWLDQSSEVQAVVNFFGPTDFKRFVTTEGYERHNLDGSPESKLLGGGEVLANPAGIKRVNPITYIDDEDPPFLIIHGTKDKTVPANQSEALAEALSNAKVPHRLHLIAGAGHGGPEFGKPEINAMVKQFLLSNLKPNETESDSQ</sequence>
<dbReference type="PROSITE" id="PS51257">
    <property type="entry name" value="PROKAR_LIPOPROTEIN"/>
    <property type="match status" value="1"/>
</dbReference>
<evidence type="ECO:0000259" key="3">
    <source>
        <dbReference type="PROSITE" id="PS50222"/>
    </source>
</evidence>
<dbReference type="Pfam" id="PF20434">
    <property type="entry name" value="BD-FAE"/>
    <property type="match status" value="1"/>
</dbReference>
<comment type="caution">
    <text evidence="4">The sequence shown here is derived from an EMBL/GenBank/DDBJ whole genome shotgun (WGS) entry which is preliminary data.</text>
</comment>
<dbReference type="GO" id="GO:0016787">
    <property type="term" value="F:hydrolase activity"/>
    <property type="evidence" value="ECO:0007669"/>
    <property type="project" value="UniProtKB-KW"/>
</dbReference>
<gene>
    <name evidence="4" type="ORF">QTN89_06950</name>
</gene>
<feature type="domain" description="EF-hand" evidence="3">
    <location>
        <begin position="55"/>
        <end position="90"/>
    </location>
</feature>
<dbReference type="PANTHER" id="PTHR48081:SF13">
    <property type="entry name" value="ALPHA_BETA HYDROLASE"/>
    <property type="match status" value="1"/>
</dbReference>
<feature type="region of interest" description="Disordered" evidence="2">
    <location>
        <begin position="82"/>
        <end position="111"/>
    </location>
</feature>
<evidence type="ECO:0000256" key="1">
    <source>
        <dbReference type="ARBA" id="ARBA00022801"/>
    </source>
</evidence>
<dbReference type="RefSeq" id="WP_289162660.1">
    <property type="nucleotide sequence ID" value="NZ_JASZZN010000004.1"/>
</dbReference>
<dbReference type="InterPro" id="IPR029058">
    <property type="entry name" value="AB_hydrolase_fold"/>
</dbReference>
<evidence type="ECO:0000313" key="5">
    <source>
        <dbReference type="Proteomes" id="UP001239462"/>
    </source>
</evidence>
<organism evidence="4 5">
    <name type="scientific">Roseiconus lacunae</name>
    <dbReference type="NCBI Taxonomy" id="2605694"/>
    <lineage>
        <taxon>Bacteria</taxon>
        <taxon>Pseudomonadati</taxon>
        <taxon>Planctomycetota</taxon>
        <taxon>Planctomycetia</taxon>
        <taxon>Pirellulales</taxon>
        <taxon>Pirellulaceae</taxon>
        <taxon>Roseiconus</taxon>
    </lineage>
</organism>
<dbReference type="InterPro" id="IPR049492">
    <property type="entry name" value="BD-FAE-like_dom"/>
</dbReference>
<dbReference type="SUPFAM" id="SSF47473">
    <property type="entry name" value="EF-hand"/>
    <property type="match status" value="1"/>
</dbReference>
<dbReference type="Gene3D" id="1.10.238.10">
    <property type="entry name" value="EF-hand"/>
    <property type="match status" value="1"/>
</dbReference>
<name>A0ABT7PFZ4_9BACT</name>
<evidence type="ECO:0000256" key="2">
    <source>
        <dbReference type="SAM" id="MobiDB-lite"/>
    </source>
</evidence>
<dbReference type="PROSITE" id="PS00018">
    <property type="entry name" value="EF_HAND_1"/>
    <property type="match status" value="1"/>
</dbReference>
<evidence type="ECO:0000313" key="4">
    <source>
        <dbReference type="EMBL" id="MDM4015161.1"/>
    </source>
</evidence>
<dbReference type="PANTHER" id="PTHR48081">
    <property type="entry name" value="AB HYDROLASE SUPERFAMILY PROTEIN C4A8.06C"/>
    <property type="match status" value="1"/>
</dbReference>
<proteinExistence type="predicted"/>
<dbReference type="Gene3D" id="3.40.50.1820">
    <property type="entry name" value="alpha/beta hydrolase"/>
    <property type="match status" value="1"/>
</dbReference>
<keyword evidence="1 4" id="KW-0378">Hydrolase</keyword>
<dbReference type="InterPro" id="IPR018247">
    <property type="entry name" value="EF_Hand_1_Ca_BS"/>
</dbReference>
<dbReference type="PROSITE" id="PS50222">
    <property type="entry name" value="EF_HAND_2"/>
    <property type="match status" value="1"/>
</dbReference>
<dbReference type="CDD" id="cd00051">
    <property type="entry name" value="EFh"/>
    <property type="match status" value="1"/>
</dbReference>
<dbReference type="EMBL" id="JASZZN010000004">
    <property type="protein sequence ID" value="MDM4015161.1"/>
    <property type="molecule type" value="Genomic_DNA"/>
</dbReference>
<protein>
    <submittedName>
        <fullName evidence="4">Alpha/beta hydrolase fold domain-containing protein</fullName>
    </submittedName>
</protein>
<dbReference type="InterPro" id="IPR011992">
    <property type="entry name" value="EF-hand-dom_pair"/>
</dbReference>
<reference evidence="4 5" key="1">
    <citation type="submission" date="2023-06" db="EMBL/GenBank/DDBJ databases">
        <title>Roseiconus lacunae JC819 isolated from Gulf of Mannar region, Tamil Nadu.</title>
        <authorList>
            <person name="Pk S."/>
            <person name="Ch S."/>
            <person name="Ch V.R."/>
        </authorList>
    </citation>
    <scope>NUCLEOTIDE SEQUENCE [LARGE SCALE GENOMIC DNA]</scope>
    <source>
        <strain evidence="4 5">JC819</strain>
    </source>
</reference>
<feature type="region of interest" description="Disordered" evidence="2">
    <location>
        <begin position="41"/>
        <end position="60"/>
    </location>
</feature>
<accession>A0ABT7PFZ4</accession>
<dbReference type="InterPro" id="IPR002048">
    <property type="entry name" value="EF_hand_dom"/>
</dbReference>
<dbReference type="InterPro" id="IPR050300">
    <property type="entry name" value="GDXG_lipolytic_enzyme"/>
</dbReference>
<dbReference type="Pfam" id="PF13202">
    <property type="entry name" value="EF-hand_5"/>
    <property type="match status" value="2"/>
</dbReference>